<name>A0A484K3G6_9ASTE</name>
<dbReference type="AlphaFoldDB" id="A0A484K3G6"/>
<dbReference type="Proteomes" id="UP000595140">
    <property type="component" value="Unassembled WGS sequence"/>
</dbReference>
<sequence length="107" mass="11802">MALLTWDQSLGVSNPLTNVTTFAAATAFAFTAKLEPTLGASKTKFLKKCVIFPNKCISLKPITSISQELIANVRNPRFGTSLRYSQNQSHLNVKVCICQQSTIPLWQ</sequence>
<accession>A0A484K3G6</accession>
<organism evidence="1 2">
    <name type="scientific">Cuscuta campestris</name>
    <dbReference type="NCBI Taxonomy" id="132261"/>
    <lineage>
        <taxon>Eukaryota</taxon>
        <taxon>Viridiplantae</taxon>
        <taxon>Streptophyta</taxon>
        <taxon>Embryophyta</taxon>
        <taxon>Tracheophyta</taxon>
        <taxon>Spermatophyta</taxon>
        <taxon>Magnoliopsida</taxon>
        <taxon>eudicotyledons</taxon>
        <taxon>Gunneridae</taxon>
        <taxon>Pentapetalae</taxon>
        <taxon>asterids</taxon>
        <taxon>lamiids</taxon>
        <taxon>Solanales</taxon>
        <taxon>Convolvulaceae</taxon>
        <taxon>Cuscuteae</taxon>
        <taxon>Cuscuta</taxon>
        <taxon>Cuscuta subgen. Grammica</taxon>
        <taxon>Cuscuta sect. Cleistogrammica</taxon>
    </lineage>
</organism>
<proteinExistence type="predicted"/>
<evidence type="ECO:0000313" key="2">
    <source>
        <dbReference type="Proteomes" id="UP000595140"/>
    </source>
</evidence>
<gene>
    <name evidence="1" type="ORF">CCAM_LOCUS1796</name>
</gene>
<keyword evidence="2" id="KW-1185">Reference proteome</keyword>
<protein>
    <submittedName>
        <fullName evidence="1">Uncharacterized protein</fullName>
    </submittedName>
</protein>
<dbReference type="EMBL" id="OOIL02000093">
    <property type="protein sequence ID" value="VFQ60020.1"/>
    <property type="molecule type" value="Genomic_DNA"/>
</dbReference>
<evidence type="ECO:0000313" key="1">
    <source>
        <dbReference type="EMBL" id="VFQ60020.1"/>
    </source>
</evidence>
<reference evidence="1 2" key="1">
    <citation type="submission" date="2018-04" db="EMBL/GenBank/DDBJ databases">
        <authorList>
            <person name="Vogel A."/>
        </authorList>
    </citation>
    <scope>NUCLEOTIDE SEQUENCE [LARGE SCALE GENOMIC DNA]</scope>
</reference>